<protein>
    <submittedName>
        <fullName evidence="1">Uncharacterized protein</fullName>
    </submittedName>
</protein>
<dbReference type="KEGG" id="mad:HP15_p187g20"/>
<reference evidence="2" key="2">
    <citation type="submission" date="2010-02" db="EMBL/GenBank/DDBJ databases">
        <title>Complete genome sequence of Marinobacter adhaerens type strain (HP15).</title>
        <authorList>
            <person name="Gaerdes A.A.M."/>
            <person name="Kaeppel E."/>
            <person name="Shezad A."/>
            <person name="Seebah S."/>
            <person name="Teeling H."/>
            <person name="Yarza P."/>
            <person name="Gloeckner F.O."/>
            <person name="Ullrich M.S."/>
        </authorList>
    </citation>
    <scope>NUCLEOTIDE SEQUENCE [LARGE SCALE GENOMIC DNA]</scope>
    <source>
        <strain evidence="2">DSM 23420 / HP15</strain>
        <plasmid evidence="2">Plasmid pHP-187</plasmid>
    </source>
</reference>
<reference evidence="1 2" key="1">
    <citation type="journal article" date="2010" name="Stand. Genomic Sci.">
        <title>Complete genome sequence of Marinobacter adhaerens type strain (HP15), a diatom-interacting marine microorganism.</title>
        <authorList>
            <person name="Gardes A."/>
            <person name="Kaeppel E."/>
            <person name="Shehzad A."/>
            <person name="Seebah S."/>
            <person name="Teeling H."/>
            <person name="Yarza P."/>
            <person name="Glockner F.O."/>
            <person name="Grossart H.P."/>
            <person name="Ullrich M.S."/>
        </authorList>
    </citation>
    <scope>NUCLEOTIDE SEQUENCE [LARGE SCALE GENOMIC DNA]</scope>
    <source>
        <strain evidence="2">DSM 23420 / HP15</strain>
        <plasmid evidence="2">Plasmid pHP-187</plasmid>
    </source>
</reference>
<evidence type="ECO:0000313" key="1">
    <source>
        <dbReference type="EMBL" id="ADQ00017.1"/>
    </source>
</evidence>
<organism evidence="1 2">
    <name type="scientific">Marinobacter adhaerens (strain DSM 23420 / HP15)</name>
    <dbReference type="NCBI Taxonomy" id="225937"/>
    <lineage>
        <taxon>Bacteria</taxon>
        <taxon>Pseudomonadati</taxon>
        <taxon>Pseudomonadota</taxon>
        <taxon>Gammaproteobacteria</taxon>
        <taxon>Pseudomonadales</taxon>
        <taxon>Marinobacteraceae</taxon>
        <taxon>Marinobacter</taxon>
    </lineage>
</organism>
<proteinExistence type="predicted"/>
<keyword evidence="1" id="KW-0614">Plasmid</keyword>
<gene>
    <name evidence="1" type="ordered locus">HP15_p187g20</name>
</gene>
<dbReference type="Proteomes" id="UP000007077">
    <property type="component" value="Plasmid pHP-187"/>
</dbReference>
<dbReference type="EMBL" id="CP001980">
    <property type="protein sequence ID" value="ADQ00017.1"/>
    <property type="molecule type" value="Genomic_DNA"/>
</dbReference>
<sequence>MSEFRIIKGKNIAVGSTYLSDSGWLLAGELCGLLTDAG</sequence>
<evidence type="ECO:0000313" key="2">
    <source>
        <dbReference type="Proteomes" id="UP000007077"/>
    </source>
</evidence>
<geneLocation type="plasmid" evidence="1 2">
    <name>pHP-187</name>
</geneLocation>
<dbReference type="AlphaFoldDB" id="E4PRY2"/>
<name>E4PRY2_MARAH</name>
<dbReference type="HOGENOM" id="CLU_3329821_0_0_6"/>
<accession>E4PRY2</accession>